<evidence type="ECO:0000259" key="3">
    <source>
        <dbReference type="PROSITE" id="PS51462"/>
    </source>
</evidence>
<dbReference type="AlphaFoldDB" id="V3ZPE5"/>
<dbReference type="PANTHER" id="PTHR22769:SF56">
    <property type="entry name" value="8-OXO-DGDP PHOSPHATASE NUDT18"/>
    <property type="match status" value="1"/>
</dbReference>
<evidence type="ECO:0000313" key="5">
    <source>
        <dbReference type="Proteomes" id="UP000030746"/>
    </source>
</evidence>
<dbReference type="InterPro" id="IPR020476">
    <property type="entry name" value="Nudix_hydrolase"/>
</dbReference>
<dbReference type="Pfam" id="PF00293">
    <property type="entry name" value="NUDIX"/>
    <property type="match status" value="1"/>
</dbReference>
<dbReference type="OrthoDB" id="10005910at2759"/>
<dbReference type="PRINTS" id="PR00502">
    <property type="entry name" value="NUDIXFAMILY"/>
</dbReference>
<dbReference type="PROSITE" id="PS00893">
    <property type="entry name" value="NUDIX_BOX"/>
    <property type="match status" value="1"/>
</dbReference>
<dbReference type="STRING" id="225164.V3ZPE5"/>
<comment type="similarity">
    <text evidence="2">Belongs to the Nudix hydrolase family.</text>
</comment>
<dbReference type="CTD" id="20249025"/>
<gene>
    <name evidence="4" type="ORF">LOTGIDRAFT_232724</name>
</gene>
<dbReference type="EMBL" id="KB201931">
    <property type="protein sequence ID" value="ESO93283.1"/>
    <property type="molecule type" value="Genomic_DNA"/>
</dbReference>
<feature type="domain" description="Nudix hydrolase" evidence="3">
    <location>
        <begin position="39"/>
        <end position="164"/>
    </location>
</feature>
<dbReference type="HOGENOM" id="CLU_061042_1_0_1"/>
<name>V3ZPE5_LOTGI</name>
<dbReference type="RefSeq" id="XP_009055982.1">
    <property type="nucleotide sequence ID" value="XM_009057734.1"/>
</dbReference>
<dbReference type="InterPro" id="IPR000086">
    <property type="entry name" value="NUDIX_hydrolase_dom"/>
</dbReference>
<dbReference type="GO" id="GO:0044715">
    <property type="term" value="F:8-oxo-dGDP phosphatase activity"/>
    <property type="evidence" value="ECO:0007669"/>
    <property type="project" value="TreeGrafter"/>
</dbReference>
<dbReference type="PROSITE" id="PS51462">
    <property type="entry name" value="NUDIX"/>
    <property type="match status" value="1"/>
</dbReference>
<dbReference type="Gene3D" id="3.90.79.10">
    <property type="entry name" value="Nucleoside Triphosphate Pyrophosphohydrolase"/>
    <property type="match status" value="1"/>
</dbReference>
<dbReference type="GO" id="GO:0044716">
    <property type="term" value="F:8-oxo-GDP phosphatase activity"/>
    <property type="evidence" value="ECO:0007669"/>
    <property type="project" value="TreeGrafter"/>
</dbReference>
<dbReference type="SUPFAM" id="SSF55811">
    <property type="entry name" value="Nudix"/>
    <property type="match status" value="1"/>
</dbReference>
<keyword evidence="5" id="KW-1185">Reference proteome</keyword>
<dbReference type="InterPro" id="IPR020084">
    <property type="entry name" value="NUDIX_hydrolase_CS"/>
</dbReference>
<organism evidence="4 5">
    <name type="scientific">Lottia gigantea</name>
    <name type="common">Giant owl limpet</name>
    <dbReference type="NCBI Taxonomy" id="225164"/>
    <lineage>
        <taxon>Eukaryota</taxon>
        <taxon>Metazoa</taxon>
        <taxon>Spiralia</taxon>
        <taxon>Lophotrochozoa</taxon>
        <taxon>Mollusca</taxon>
        <taxon>Gastropoda</taxon>
        <taxon>Patellogastropoda</taxon>
        <taxon>Lottioidea</taxon>
        <taxon>Lottiidae</taxon>
        <taxon>Lottia</taxon>
    </lineage>
</organism>
<accession>V3ZPE5</accession>
<dbReference type="GeneID" id="20249025"/>
<keyword evidence="1 2" id="KW-0378">Hydrolase</keyword>
<evidence type="ECO:0000256" key="2">
    <source>
        <dbReference type="RuleBase" id="RU003476"/>
    </source>
</evidence>
<dbReference type="KEGG" id="lgi:LOTGIDRAFT_232724"/>
<dbReference type="OMA" id="FPTCEIN"/>
<dbReference type="InterPro" id="IPR015797">
    <property type="entry name" value="NUDIX_hydrolase-like_dom_sf"/>
</dbReference>
<reference evidence="4 5" key="1">
    <citation type="journal article" date="2013" name="Nature">
        <title>Insights into bilaterian evolution from three spiralian genomes.</title>
        <authorList>
            <person name="Simakov O."/>
            <person name="Marletaz F."/>
            <person name="Cho S.J."/>
            <person name="Edsinger-Gonzales E."/>
            <person name="Havlak P."/>
            <person name="Hellsten U."/>
            <person name="Kuo D.H."/>
            <person name="Larsson T."/>
            <person name="Lv J."/>
            <person name="Arendt D."/>
            <person name="Savage R."/>
            <person name="Osoegawa K."/>
            <person name="de Jong P."/>
            <person name="Grimwood J."/>
            <person name="Chapman J.A."/>
            <person name="Shapiro H."/>
            <person name="Aerts A."/>
            <person name="Otillar R.P."/>
            <person name="Terry A.Y."/>
            <person name="Boore J.L."/>
            <person name="Grigoriev I.V."/>
            <person name="Lindberg D.R."/>
            <person name="Seaver E.C."/>
            <person name="Weisblat D.A."/>
            <person name="Putnam N.H."/>
            <person name="Rokhsar D.S."/>
        </authorList>
    </citation>
    <scope>NUCLEOTIDE SEQUENCE [LARGE SCALE GENOMIC DNA]</scope>
</reference>
<evidence type="ECO:0000313" key="4">
    <source>
        <dbReference type="EMBL" id="ESO93283.1"/>
    </source>
</evidence>
<proteinExistence type="inferred from homology"/>
<protein>
    <recommendedName>
        <fullName evidence="3">Nudix hydrolase domain-containing protein</fullName>
    </recommendedName>
</protein>
<dbReference type="PANTHER" id="PTHR22769">
    <property type="entry name" value="MUTT/NUDIX HYDROLASE"/>
    <property type="match status" value="1"/>
</dbReference>
<evidence type="ECO:0000256" key="1">
    <source>
        <dbReference type="ARBA" id="ARBA00022801"/>
    </source>
</evidence>
<dbReference type="Proteomes" id="UP000030746">
    <property type="component" value="Unassembled WGS sequence"/>
</dbReference>
<sequence>MEKIDENIIKLMQNESLQIESVDVIGDGAGEFIPRTKKNIGYIVGGIVFNEKNEILMTQESKRSCYEKWYLPMGRMEPGETLQEGAIREVEEETGIISEPVTLLVIESGGSCWFRFLFIMKQTGGALKTKEDKESIKAEWFPPDKILNKQVAIRSTDIFPVIKRGVDFMKDEVINQPNILPVIVPHIQMIYRFLLISKTQDGDYGVLVNINKDVHLPCCMVGQADMSIMVSLFKLFKEVFGRVKEIPKVCGIINIEYCGKPANQHDGMCITCLISLKTLPKLEGSQRQFYDWHVITHTQLIEKLHLMLQCKAILPFTDVHAKGTFYDLVHYIIQEVNNNITQFCK</sequence>